<dbReference type="Pfam" id="PF23343">
    <property type="entry name" value="REP_ORF2-G2P"/>
    <property type="match status" value="1"/>
</dbReference>
<proteinExistence type="predicted"/>
<comment type="caution">
    <text evidence="2">The sequence shown here is derived from an EMBL/GenBank/DDBJ whole genome shotgun (WGS) entry which is preliminary data.</text>
</comment>
<dbReference type="EMBL" id="JACOPP010000011">
    <property type="protein sequence ID" value="MBC5733959.1"/>
    <property type="molecule type" value="Genomic_DNA"/>
</dbReference>
<evidence type="ECO:0000313" key="3">
    <source>
        <dbReference type="Proteomes" id="UP000661435"/>
    </source>
</evidence>
<keyword evidence="3" id="KW-1185">Reference proteome</keyword>
<organism evidence="2 3">
    <name type="scientific">Lawsonibacter hominis</name>
    <dbReference type="NCBI Taxonomy" id="2763053"/>
    <lineage>
        <taxon>Bacteria</taxon>
        <taxon>Bacillati</taxon>
        <taxon>Bacillota</taxon>
        <taxon>Clostridia</taxon>
        <taxon>Eubacteriales</taxon>
        <taxon>Oscillospiraceae</taxon>
        <taxon>Lawsonibacter</taxon>
    </lineage>
</organism>
<accession>A0A8J6JEW8</accession>
<dbReference type="AlphaFoldDB" id="A0A8J6JEW8"/>
<reference evidence="2" key="1">
    <citation type="submission" date="2020-08" db="EMBL/GenBank/DDBJ databases">
        <title>Genome public.</title>
        <authorList>
            <person name="Liu C."/>
            <person name="Sun Q."/>
        </authorList>
    </citation>
    <scope>NUCLEOTIDE SEQUENCE</scope>
    <source>
        <strain evidence="2">NSJ-51</strain>
    </source>
</reference>
<name>A0A8J6JEW8_9FIRM</name>
<sequence length="251" mass="28828">MKRIKTITGGRLVASVCYTSASIQDTPRERAAKSQMSSVAQEKINLRRSWQKLEMVLAANFDWHDLHIVLTYGDDYLPVNREAAIKRVRKFLALLRKHRKVRGLITKYIYVTEQLSAEGGRLHHHLVLNGTGGDLDVLQSLWPYGQVDMERLDIWEGYEALAKYLTKEPREVGRAEPGARSWTPSVGLTKPRVESMRVSDSVTITAPPGAITLDRREEKSEFGEYLYLKYLLPERKEGKRGVRPPRRRKKE</sequence>
<dbReference type="RefSeq" id="WP_186907844.1">
    <property type="nucleotide sequence ID" value="NZ_JACOPP010000011.1"/>
</dbReference>
<evidence type="ECO:0000313" key="2">
    <source>
        <dbReference type="EMBL" id="MBC5733959.1"/>
    </source>
</evidence>
<gene>
    <name evidence="2" type="ORF">H8S57_09510</name>
</gene>
<dbReference type="InterPro" id="IPR056906">
    <property type="entry name" value="ORF2/G2P_dom"/>
</dbReference>
<feature type="domain" description="Replication-associated protein ORF2/G2P" evidence="1">
    <location>
        <begin position="68"/>
        <end position="168"/>
    </location>
</feature>
<evidence type="ECO:0000259" key="1">
    <source>
        <dbReference type="Pfam" id="PF23343"/>
    </source>
</evidence>
<dbReference type="Proteomes" id="UP000661435">
    <property type="component" value="Unassembled WGS sequence"/>
</dbReference>
<protein>
    <recommendedName>
        <fullName evidence="1">Replication-associated protein ORF2/G2P domain-containing protein</fullName>
    </recommendedName>
</protein>